<proteinExistence type="predicted"/>
<dbReference type="EMBL" id="SRLO01000107">
    <property type="protein sequence ID" value="TNN75114.1"/>
    <property type="molecule type" value="Genomic_DNA"/>
</dbReference>
<reference evidence="1 2" key="1">
    <citation type="submission" date="2019-03" db="EMBL/GenBank/DDBJ databases">
        <title>First draft genome of Liparis tanakae, snailfish: a comprehensive survey of snailfish specific genes.</title>
        <authorList>
            <person name="Kim W."/>
            <person name="Song I."/>
            <person name="Jeong J.-H."/>
            <person name="Kim D."/>
            <person name="Kim S."/>
            <person name="Ryu S."/>
            <person name="Song J.Y."/>
            <person name="Lee S.K."/>
        </authorList>
    </citation>
    <scope>NUCLEOTIDE SEQUENCE [LARGE SCALE GENOMIC DNA]</scope>
    <source>
        <tissue evidence="1">Muscle</tissue>
    </source>
</reference>
<protein>
    <submittedName>
        <fullName evidence="1">Uncharacterized protein</fullName>
    </submittedName>
</protein>
<dbReference type="Proteomes" id="UP000314294">
    <property type="component" value="Unassembled WGS sequence"/>
</dbReference>
<gene>
    <name evidence="1" type="ORF">EYF80_014687</name>
</gene>
<dbReference type="OrthoDB" id="10685734at2759"/>
<evidence type="ECO:0000313" key="2">
    <source>
        <dbReference type="Proteomes" id="UP000314294"/>
    </source>
</evidence>
<sequence length="123" mass="13642">MESGGPLSSVLQHEQTMSEEADHFMQLHAAVDDGRHGNLGAHVGVHLLVHQPEGQTLIPNQSLRRAMILGVKKLTHISPNQPSFLAPLTLHFINDNEQCTNLTLQACCQEPTRVPRLIRQSQK</sequence>
<comment type="caution">
    <text evidence="1">The sequence shown here is derived from an EMBL/GenBank/DDBJ whole genome shotgun (WGS) entry which is preliminary data.</text>
</comment>
<evidence type="ECO:0000313" key="1">
    <source>
        <dbReference type="EMBL" id="TNN75114.1"/>
    </source>
</evidence>
<name>A0A4Z2ICL9_9TELE</name>
<accession>A0A4Z2ICL9</accession>
<dbReference type="AlphaFoldDB" id="A0A4Z2ICL9"/>
<keyword evidence="2" id="KW-1185">Reference proteome</keyword>
<organism evidence="1 2">
    <name type="scientific">Liparis tanakae</name>
    <name type="common">Tanaka's snailfish</name>
    <dbReference type="NCBI Taxonomy" id="230148"/>
    <lineage>
        <taxon>Eukaryota</taxon>
        <taxon>Metazoa</taxon>
        <taxon>Chordata</taxon>
        <taxon>Craniata</taxon>
        <taxon>Vertebrata</taxon>
        <taxon>Euteleostomi</taxon>
        <taxon>Actinopterygii</taxon>
        <taxon>Neopterygii</taxon>
        <taxon>Teleostei</taxon>
        <taxon>Neoteleostei</taxon>
        <taxon>Acanthomorphata</taxon>
        <taxon>Eupercaria</taxon>
        <taxon>Perciformes</taxon>
        <taxon>Cottioidei</taxon>
        <taxon>Cottales</taxon>
        <taxon>Liparidae</taxon>
        <taxon>Liparis</taxon>
    </lineage>
</organism>